<dbReference type="Pfam" id="PF09278">
    <property type="entry name" value="MerR-DNA-bind"/>
    <property type="match status" value="1"/>
</dbReference>
<dbReference type="PANTHER" id="PTHR30204:SF94">
    <property type="entry name" value="HEAVY METAL-DEPENDENT TRANSCRIPTIONAL REGULATOR HI_0293-RELATED"/>
    <property type="match status" value="1"/>
</dbReference>
<dbReference type="InterPro" id="IPR015358">
    <property type="entry name" value="Tscrpt_reg_MerR_DNA-bd"/>
</dbReference>
<comment type="caution">
    <text evidence="5">The sequence shown here is derived from an EMBL/GenBank/DDBJ whole genome shotgun (WGS) entry which is preliminary data.</text>
</comment>
<keyword evidence="2" id="KW-0238">DNA-binding</keyword>
<keyword evidence="6" id="KW-1185">Reference proteome</keyword>
<dbReference type="CDD" id="cd04785">
    <property type="entry name" value="HTH_CadR-PbrR-like"/>
    <property type="match status" value="1"/>
</dbReference>
<dbReference type="PRINTS" id="PR00040">
    <property type="entry name" value="HTHMERR"/>
</dbReference>
<dbReference type="RefSeq" id="WP_209334778.1">
    <property type="nucleotide sequence ID" value="NZ_JAGIYY010000002.1"/>
</dbReference>
<feature type="domain" description="HTH merR-type" evidence="4">
    <location>
        <begin position="1"/>
        <end position="72"/>
    </location>
</feature>
<evidence type="ECO:0000256" key="2">
    <source>
        <dbReference type="ARBA" id="ARBA00023125"/>
    </source>
</evidence>
<dbReference type="InterPro" id="IPR009061">
    <property type="entry name" value="DNA-bd_dom_put_sf"/>
</dbReference>
<dbReference type="SUPFAM" id="SSF46955">
    <property type="entry name" value="Putative DNA-binding domain"/>
    <property type="match status" value="1"/>
</dbReference>
<protein>
    <submittedName>
        <fullName evidence="5">Helix-turn-helix domain-containing protein</fullName>
    </submittedName>
</protein>
<dbReference type="SMART" id="SM00422">
    <property type="entry name" value="HTH_MERR"/>
    <property type="match status" value="1"/>
</dbReference>
<accession>A0A8J7RN12</accession>
<dbReference type="Proteomes" id="UP000666240">
    <property type="component" value="Unassembled WGS sequence"/>
</dbReference>
<evidence type="ECO:0000259" key="4">
    <source>
        <dbReference type="PROSITE" id="PS50937"/>
    </source>
</evidence>
<dbReference type="Pfam" id="PF00376">
    <property type="entry name" value="MerR"/>
    <property type="match status" value="1"/>
</dbReference>
<dbReference type="PANTHER" id="PTHR30204">
    <property type="entry name" value="REDOX-CYCLING DRUG-SENSING TRANSCRIPTIONAL ACTIVATOR SOXR"/>
    <property type="match status" value="1"/>
</dbReference>
<gene>
    <name evidence="5" type="ORF">J5Y06_08875</name>
</gene>
<dbReference type="AlphaFoldDB" id="A0A8J7RN12"/>
<evidence type="ECO:0000313" key="6">
    <source>
        <dbReference type="Proteomes" id="UP000666240"/>
    </source>
</evidence>
<keyword evidence="3" id="KW-0804">Transcription</keyword>
<dbReference type="EMBL" id="JAGIYY010000002">
    <property type="protein sequence ID" value="MBP0438759.1"/>
    <property type="molecule type" value="Genomic_DNA"/>
</dbReference>
<keyword evidence="1" id="KW-0805">Transcription regulation</keyword>
<evidence type="ECO:0000256" key="1">
    <source>
        <dbReference type="ARBA" id="ARBA00023015"/>
    </source>
</evidence>
<name>A0A8J7RN12_9HYPH</name>
<dbReference type="InterPro" id="IPR047057">
    <property type="entry name" value="MerR_fam"/>
</dbReference>
<dbReference type="GO" id="GO:0003677">
    <property type="term" value="F:DNA binding"/>
    <property type="evidence" value="ECO:0007669"/>
    <property type="project" value="UniProtKB-KW"/>
</dbReference>
<sequence length="153" mass="17429">MRDLSIGELSRRTKVKVPTVRYYEDVGLMPAPPRSEGKQRRYDADAVSRLNFIRHARELGFEVNAIRELLDLSADRYRPCEEIDAIASRHLSDVTRRIAQLQMLEKELQRMVQQCGHGSVEDCRVIETLNDHAHCSPNAHPIGLSPRDRAGSP</sequence>
<dbReference type="PROSITE" id="PS50937">
    <property type="entry name" value="HTH_MERR_2"/>
    <property type="match status" value="1"/>
</dbReference>
<dbReference type="InterPro" id="IPR000551">
    <property type="entry name" value="MerR-type_HTH_dom"/>
</dbReference>
<evidence type="ECO:0000256" key="3">
    <source>
        <dbReference type="ARBA" id="ARBA00023163"/>
    </source>
</evidence>
<evidence type="ECO:0000313" key="5">
    <source>
        <dbReference type="EMBL" id="MBP0438759.1"/>
    </source>
</evidence>
<proteinExistence type="predicted"/>
<dbReference type="GO" id="GO:0003700">
    <property type="term" value="F:DNA-binding transcription factor activity"/>
    <property type="evidence" value="ECO:0007669"/>
    <property type="project" value="InterPro"/>
</dbReference>
<organism evidence="5 6">
    <name type="scientific">Tianweitania sediminis</name>
    <dbReference type="NCBI Taxonomy" id="1502156"/>
    <lineage>
        <taxon>Bacteria</taxon>
        <taxon>Pseudomonadati</taxon>
        <taxon>Pseudomonadota</taxon>
        <taxon>Alphaproteobacteria</taxon>
        <taxon>Hyphomicrobiales</taxon>
        <taxon>Phyllobacteriaceae</taxon>
        <taxon>Tianweitania</taxon>
    </lineage>
</organism>
<reference evidence="5" key="1">
    <citation type="submission" date="2021-03" db="EMBL/GenBank/DDBJ databases">
        <title>Genome sequencing and assembly of Tianweitania sediminis.</title>
        <authorList>
            <person name="Chhetri G."/>
        </authorList>
    </citation>
    <scope>NUCLEOTIDE SEQUENCE</scope>
    <source>
        <strain evidence="5">Z8</strain>
    </source>
</reference>
<dbReference type="Gene3D" id="1.10.1660.10">
    <property type="match status" value="1"/>
</dbReference>